<sequence>MLFTDEEIYTNGMEICNEVEYQTTKGSTHYVAICNRHEQTFNFRIPQRDGGTREERDCITKDRFIQWYKVYRLERLEGRNGNNRNLYRNAGIKQSKTRKATYFLPVFEKLFSIETEQQL</sequence>
<gene>
    <name evidence="1" type="ordered locus">Cyan7425_5026</name>
</gene>
<protein>
    <submittedName>
        <fullName evidence="1">Uncharacterized protein</fullName>
    </submittedName>
</protein>
<dbReference type="HOGENOM" id="CLU_2057501_0_0_3"/>
<name>B8HP63_CYAP4</name>
<reference evidence="1" key="1">
    <citation type="submission" date="2009-01" db="EMBL/GenBank/DDBJ databases">
        <title>Complete sequence of chromosome Cyanothece sp. PCC 7425.</title>
        <authorList>
            <consortium name="US DOE Joint Genome Institute"/>
            <person name="Lucas S."/>
            <person name="Copeland A."/>
            <person name="Lapidus A."/>
            <person name="Glavina del Rio T."/>
            <person name="Dalin E."/>
            <person name="Tice H."/>
            <person name="Bruce D."/>
            <person name="Goodwin L."/>
            <person name="Pitluck S."/>
            <person name="Sims D."/>
            <person name="Meineke L."/>
            <person name="Brettin T."/>
            <person name="Detter J.C."/>
            <person name="Han C."/>
            <person name="Larimer F."/>
            <person name="Land M."/>
            <person name="Hauser L."/>
            <person name="Kyrpides N."/>
            <person name="Ovchinnikova G."/>
            <person name="Liberton M."/>
            <person name="Stoeckel J."/>
            <person name="Banerjee A."/>
            <person name="Singh A."/>
            <person name="Page L."/>
            <person name="Sato H."/>
            <person name="Zhao L."/>
            <person name="Sherman L."/>
            <person name="Pakrasi H."/>
            <person name="Richardson P."/>
        </authorList>
    </citation>
    <scope>NUCLEOTIDE SEQUENCE</scope>
    <source>
        <strain evidence="1">PCC 7425</strain>
    </source>
</reference>
<evidence type="ECO:0000313" key="1">
    <source>
        <dbReference type="EMBL" id="ACL47323.1"/>
    </source>
</evidence>
<organism evidence="1">
    <name type="scientific">Cyanothece sp. (strain PCC 7425 / ATCC 29141)</name>
    <dbReference type="NCBI Taxonomy" id="395961"/>
    <lineage>
        <taxon>Bacteria</taxon>
        <taxon>Bacillati</taxon>
        <taxon>Cyanobacteriota</taxon>
        <taxon>Cyanophyceae</taxon>
        <taxon>Gomontiellales</taxon>
        <taxon>Cyanothecaceae</taxon>
        <taxon>Cyanothece</taxon>
    </lineage>
</organism>
<dbReference type="KEGG" id="cyn:Cyan7425_5026"/>
<accession>B8HP63</accession>
<dbReference type="EMBL" id="CP001344">
    <property type="protein sequence ID" value="ACL47323.1"/>
    <property type="molecule type" value="Genomic_DNA"/>
</dbReference>
<dbReference type="AlphaFoldDB" id="B8HP63"/>
<proteinExistence type="predicted"/>